<dbReference type="InterPro" id="IPR006668">
    <property type="entry name" value="Mg_transptr_MgtE_intracell_dom"/>
</dbReference>
<dbReference type="InterPro" id="IPR046342">
    <property type="entry name" value="CBS_dom_sf"/>
</dbReference>
<keyword evidence="4" id="KW-1185">Reference proteome</keyword>
<accession>A0ABS5SG63</accession>
<evidence type="ECO:0000259" key="2">
    <source>
        <dbReference type="PROSITE" id="PS51371"/>
    </source>
</evidence>
<dbReference type="Gene3D" id="3.10.580.10">
    <property type="entry name" value="CBS-domain"/>
    <property type="match status" value="1"/>
</dbReference>
<dbReference type="SMART" id="SM00924">
    <property type="entry name" value="MgtE_N"/>
    <property type="match status" value="1"/>
</dbReference>
<dbReference type="PANTHER" id="PTHR43773:SF1">
    <property type="entry name" value="MAGNESIUM TRANSPORTER MGTE"/>
    <property type="match status" value="1"/>
</dbReference>
<feature type="domain" description="CBS" evidence="2">
    <location>
        <begin position="294"/>
        <end position="356"/>
    </location>
</feature>
<dbReference type="RefSeq" id="WP_214176364.1">
    <property type="nucleotide sequence ID" value="NZ_JAHCVK010000010.1"/>
</dbReference>
<evidence type="ECO:0000313" key="4">
    <source>
        <dbReference type="Proteomes" id="UP000756860"/>
    </source>
</evidence>
<dbReference type="Pfam" id="PF00571">
    <property type="entry name" value="CBS"/>
    <property type="match status" value="2"/>
</dbReference>
<organism evidence="3 4">
    <name type="scientific">Geomobilimonas luticola</name>
    <dbReference type="NCBI Taxonomy" id="1114878"/>
    <lineage>
        <taxon>Bacteria</taxon>
        <taxon>Pseudomonadati</taxon>
        <taxon>Thermodesulfobacteriota</taxon>
        <taxon>Desulfuromonadia</taxon>
        <taxon>Geobacterales</taxon>
        <taxon>Geobacteraceae</taxon>
        <taxon>Geomobilimonas</taxon>
    </lineage>
</organism>
<sequence>MNEVVSELYLSAVLDNTVISDQGQQIGKLWDLVMTAGEVFPEVSHLLVKSQTSTMAIPWKEISLFNPFVISIQGESGPLPYEPREGEILVRRDILDKQIVDINGAKVVRVNDLKLGNQKNFLCIFAVDIGFRGLLRRLGYEKLGEKIARGLNKELSHQEISWEYVQPLEPNLSRLTLTMAQEQMADMHPADIAGIISQISPKQIQTVLTSLDTETAGEAIHELDPELRSRVITQLDSEQASDILEEMDPDEAADVLGDLPEEKAQELLGLMDEEEAGDIQELMEHEDDTAGGLMNSEFLTIAPDLVVGDALSQTKLLAADVETVYYAYVVDSDENLLGVVSLKELLITPPETPVTEIMTINLKTVKVDAEPEEILELIAKYNLIAIPVLDESEKIAGIVTVDDILELFLPYALRRRRYRHH</sequence>
<dbReference type="InterPro" id="IPR038076">
    <property type="entry name" value="MgtE_N_sf"/>
</dbReference>
<dbReference type="SUPFAM" id="SSF54631">
    <property type="entry name" value="CBS-domain pair"/>
    <property type="match status" value="1"/>
</dbReference>
<evidence type="ECO:0000256" key="1">
    <source>
        <dbReference type="PROSITE-ProRule" id="PRU00703"/>
    </source>
</evidence>
<dbReference type="PROSITE" id="PS51371">
    <property type="entry name" value="CBS"/>
    <property type="match status" value="2"/>
</dbReference>
<proteinExistence type="predicted"/>
<name>A0ABS5SG63_9BACT</name>
<keyword evidence="1" id="KW-0129">CBS domain</keyword>
<dbReference type="Gene3D" id="1.25.60.10">
    <property type="entry name" value="MgtE N-terminal domain-like"/>
    <property type="match status" value="1"/>
</dbReference>
<gene>
    <name evidence="3" type="ORF">KI810_14940</name>
</gene>
<reference evidence="3 4" key="1">
    <citation type="submission" date="2021-05" db="EMBL/GenBank/DDBJ databases">
        <title>The draft genome of Geobacter luticola JCM 17780.</title>
        <authorList>
            <person name="Xu Z."/>
            <person name="Masuda Y."/>
            <person name="Itoh H."/>
            <person name="Senoo K."/>
        </authorList>
    </citation>
    <scope>NUCLEOTIDE SEQUENCE [LARGE SCALE GENOMIC DNA]</scope>
    <source>
        <strain evidence="3 4">JCM 17780</strain>
    </source>
</reference>
<dbReference type="SMART" id="SM00116">
    <property type="entry name" value="CBS"/>
    <property type="match status" value="2"/>
</dbReference>
<dbReference type="Pfam" id="PF03448">
    <property type="entry name" value="MgtE_N"/>
    <property type="match status" value="1"/>
</dbReference>
<dbReference type="SUPFAM" id="SSF158791">
    <property type="entry name" value="MgtE N-terminal domain-like"/>
    <property type="match status" value="1"/>
</dbReference>
<dbReference type="CDD" id="cd04606">
    <property type="entry name" value="CBS_pair_Mg_transporter"/>
    <property type="match status" value="1"/>
</dbReference>
<evidence type="ECO:0000313" key="3">
    <source>
        <dbReference type="EMBL" id="MBT0654354.1"/>
    </source>
</evidence>
<dbReference type="InterPro" id="IPR006669">
    <property type="entry name" value="MgtE_transporter"/>
</dbReference>
<dbReference type="Proteomes" id="UP000756860">
    <property type="component" value="Unassembled WGS sequence"/>
</dbReference>
<comment type="caution">
    <text evidence="3">The sequence shown here is derived from an EMBL/GenBank/DDBJ whole genome shotgun (WGS) entry which is preliminary data.</text>
</comment>
<dbReference type="PANTHER" id="PTHR43773">
    <property type="entry name" value="MAGNESIUM TRANSPORTER MGTE"/>
    <property type="match status" value="1"/>
</dbReference>
<protein>
    <submittedName>
        <fullName evidence="3">CBS domain-containing protein</fullName>
    </submittedName>
</protein>
<dbReference type="InterPro" id="IPR000644">
    <property type="entry name" value="CBS_dom"/>
</dbReference>
<feature type="domain" description="CBS" evidence="2">
    <location>
        <begin position="358"/>
        <end position="415"/>
    </location>
</feature>
<dbReference type="EMBL" id="JAHCVK010000010">
    <property type="protein sequence ID" value="MBT0654354.1"/>
    <property type="molecule type" value="Genomic_DNA"/>
</dbReference>